<dbReference type="PRINTS" id="PR00922">
    <property type="entry name" value="DADACBPTASE3"/>
</dbReference>
<proteinExistence type="inferred from homology"/>
<dbReference type="NCBIfam" id="TIGR00666">
    <property type="entry name" value="PBP4"/>
    <property type="match status" value="1"/>
</dbReference>
<evidence type="ECO:0000256" key="1">
    <source>
        <dbReference type="ARBA" id="ARBA00006096"/>
    </source>
</evidence>
<dbReference type="PROSITE" id="PS51318">
    <property type="entry name" value="TAT"/>
    <property type="match status" value="1"/>
</dbReference>
<dbReference type="PANTHER" id="PTHR30023">
    <property type="entry name" value="D-ALANYL-D-ALANINE CARBOXYPEPTIDASE"/>
    <property type="match status" value="1"/>
</dbReference>
<dbReference type="PANTHER" id="PTHR30023:SF0">
    <property type="entry name" value="PENICILLIN-SENSITIVE CARBOXYPEPTIDASE A"/>
    <property type="match status" value="1"/>
</dbReference>
<keyword evidence="3" id="KW-0121">Carboxypeptidase</keyword>
<dbReference type="SUPFAM" id="SSF56601">
    <property type="entry name" value="beta-lactamase/transpeptidase-like"/>
    <property type="match status" value="1"/>
</dbReference>
<dbReference type="InterPro" id="IPR006311">
    <property type="entry name" value="TAT_signal"/>
</dbReference>
<dbReference type="InterPro" id="IPR012338">
    <property type="entry name" value="Beta-lactam/transpept-like"/>
</dbReference>
<keyword evidence="3" id="KW-0645">Protease</keyword>
<dbReference type="GO" id="GO:0009002">
    <property type="term" value="F:serine-type D-Ala-D-Ala carboxypeptidase activity"/>
    <property type="evidence" value="ECO:0007669"/>
    <property type="project" value="UniProtKB-EC"/>
</dbReference>
<dbReference type="Pfam" id="PF02113">
    <property type="entry name" value="Peptidase_S13"/>
    <property type="match status" value="1"/>
</dbReference>
<dbReference type="Gene3D" id="3.40.710.10">
    <property type="entry name" value="DD-peptidase/beta-lactamase superfamily"/>
    <property type="match status" value="1"/>
</dbReference>
<name>A0A554WLB2_9BURK</name>
<comment type="similarity">
    <text evidence="1">Belongs to the peptidase S13 family.</text>
</comment>
<keyword evidence="4" id="KW-1185">Reference proteome</keyword>
<protein>
    <submittedName>
        <fullName evidence="3">D-alanyl-D-alanine carboxypeptidase DacB</fullName>
        <ecNumber evidence="3">3.4.16.4</ecNumber>
    </submittedName>
</protein>
<comment type="caution">
    <text evidence="3">The sequence shown here is derived from an EMBL/GenBank/DDBJ whole genome shotgun (WGS) entry which is preliminary data.</text>
</comment>
<evidence type="ECO:0000313" key="3">
    <source>
        <dbReference type="EMBL" id="TSE24377.1"/>
    </source>
</evidence>
<organism evidence="3 4">
    <name type="scientific">Tepidimonas sediminis</name>
    <dbReference type="NCBI Taxonomy" id="2588941"/>
    <lineage>
        <taxon>Bacteria</taxon>
        <taxon>Pseudomonadati</taxon>
        <taxon>Pseudomonadota</taxon>
        <taxon>Betaproteobacteria</taxon>
        <taxon>Burkholderiales</taxon>
        <taxon>Tepidimonas</taxon>
    </lineage>
</organism>
<keyword evidence="2 3" id="KW-0378">Hydrolase</keyword>
<accession>A0A554WLB2</accession>
<evidence type="ECO:0000313" key="4">
    <source>
        <dbReference type="Proteomes" id="UP000320225"/>
    </source>
</evidence>
<dbReference type="AlphaFoldDB" id="A0A554WLB2"/>
<gene>
    <name evidence="3" type="primary">dacB</name>
    <name evidence="3" type="ORF">Tsedi_02031</name>
</gene>
<dbReference type="GO" id="GO:0000270">
    <property type="term" value="P:peptidoglycan metabolic process"/>
    <property type="evidence" value="ECO:0007669"/>
    <property type="project" value="TreeGrafter"/>
</dbReference>
<dbReference type="GO" id="GO:0006508">
    <property type="term" value="P:proteolysis"/>
    <property type="evidence" value="ECO:0007669"/>
    <property type="project" value="InterPro"/>
</dbReference>
<dbReference type="InterPro" id="IPR000667">
    <property type="entry name" value="Peptidase_S13"/>
</dbReference>
<dbReference type="Gene3D" id="3.50.80.20">
    <property type="entry name" value="D-Ala-D-Ala carboxypeptidase C, peptidase S13"/>
    <property type="match status" value="1"/>
</dbReference>
<dbReference type="EC" id="3.4.16.4" evidence="3"/>
<reference evidence="3 4" key="1">
    <citation type="submission" date="2019-07" db="EMBL/GenBank/DDBJ databases">
        <title>Tepidimonas sediminis YIM 72259 draft genome.</title>
        <authorList>
            <person name="Da Costa M.S."/>
            <person name="Froufe H.J.C."/>
            <person name="Egas C."/>
            <person name="Albuquerque L."/>
        </authorList>
    </citation>
    <scope>NUCLEOTIDE SEQUENCE [LARGE SCALE GENOMIC DNA]</scope>
    <source>
        <strain evidence="3 4">YIM 72259</strain>
    </source>
</reference>
<dbReference type="EMBL" id="VJND01000013">
    <property type="protein sequence ID" value="TSE24377.1"/>
    <property type="molecule type" value="Genomic_DNA"/>
</dbReference>
<dbReference type="Proteomes" id="UP000320225">
    <property type="component" value="Unassembled WGS sequence"/>
</dbReference>
<sequence>MGRRREGNAMNRRDFARTGLATLAAAGTAWVRAQPPADLPPTVTAALARAGVPAQALAAAVADAAPGGALRLAHRAGAAVNPASVMKLVTTAAALDLLGPAWTWRTRIYTTGALEPDGTLRGDLIVRGGGDPKLVAERLWLLLRRVRGLGIRHVAGDLVLDRTAFALPPHDPAAFDGEPLRPYNVGPDALLINFGAQVLTFTPDAAAGVARVQVEPPLAEVAVPEAVPLAQGPCEDWRAALRADWAEARRPRLAGRYPAACGERVWPLAHPEQAAFAGRAIAGTWAAVGGTLAGRVRDGATPAEARLRLTWPSPPLVEVVRDVNKLSHNAMAQHVLLALAWAGRDPDEAPATWEAARAALHGWWRQRLGPEVPAPQVINGAGLSRDERVTAGALARLLQWAWTQPWGPEFAATLPRLGVDGTLARWPAGGAAAHLKSGSLADVQALAGYVHQPDGRRRVVVAVVNHPRAAQAREALLALTAWAAQAP</sequence>
<evidence type="ECO:0000256" key="2">
    <source>
        <dbReference type="ARBA" id="ARBA00022801"/>
    </source>
</evidence>